<dbReference type="GO" id="GO:0016020">
    <property type="term" value="C:membrane"/>
    <property type="evidence" value="ECO:0007669"/>
    <property type="project" value="InterPro"/>
</dbReference>
<dbReference type="InterPro" id="IPR000620">
    <property type="entry name" value="EamA_dom"/>
</dbReference>
<dbReference type="Pfam" id="PF00892">
    <property type="entry name" value="EamA"/>
    <property type="match status" value="2"/>
</dbReference>
<reference evidence="2 3" key="1">
    <citation type="submission" date="2018-06" db="EMBL/GenBank/DDBJ databases">
        <authorList>
            <consortium name="Pathogen Informatics"/>
            <person name="Doyle S."/>
        </authorList>
    </citation>
    <scope>NUCLEOTIDE SEQUENCE [LARGE SCALE GENOMIC DNA]</scope>
    <source>
        <strain evidence="2 3">NCTC11647</strain>
    </source>
</reference>
<protein>
    <submittedName>
        <fullName evidence="2">Predicted permeases</fullName>
    </submittedName>
</protein>
<dbReference type="PANTHER" id="PTHR22911:SF137">
    <property type="entry name" value="SOLUTE CARRIER FAMILY 35 MEMBER G2-RELATED"/>
    <property type="match status" value="1"/>
</dbReference>
<feature type="domain" description="EamA" evidence="1">
    <location>
        <begin position="155"/>
        <end position="282"/>
    </location>
</feature>
<accession>A0A2T3QPJ6</accession>
<dbReference type="EMBL" id="UATL01000001">
    <property type="protein sequence ID" value="SPY27917.1"/>
    <property type="molecule type" value="Genomic_DNA"/>
</dbReference>
<dbReference type="InterPro" id="IPR037185">
    <property type="entry name" value="EmrE-like"/>
</dbReference>
<evidence type="ECO:0000313" key="3">
    <source>
        <dbReference type="Proteomes" id="UP000251647"/>
    </source>
</evidence>
<dbReference type="OrthoDB" id="5192439at2"/>
<dbReference type="PANTHER" id="PTHR22911">
    <property type="entry name" value="ACYL-MALONYL CONDENSING ENZYME-RELATED"/>
    <property type="match status" value="1"/>
</dbReference>
<dbReference type="RefSeq" id="WP_005299921.1">
    <property type="nucleotide sequence ID" value="NZ_CP046752.1"/>
</dbReference>
<organism evidence="2 3">
    <name type="scientific">Photobacterium damselae</name>
    <dbReference type="NCBI Taxonomy" id="38293"/>
    <lineage>
        <taxon>Bacteria</taxon>
        <taxon>Pseudomonadati</taxon>
        <taxon>Pseudomonadota</taxon>
        <taxon>Gammaproteobacteria</taxon>
        <taxon>Vibrionales</taxon>
        <taxon>Vibrionaceae</taxon>
        <taxon>Photobacterium</taxon>
    </lineage>
</organism>
<gene>
    <name evidence="2" type="ORF">NCTC11647_00982</name>
</gene>
<dbReference type="SUPFAM" id="SSF103481">
    <property type="entry name" value="Multidrug resistance efflux transporter EmrE"/>
    <property type="match status" value="2"/>
</dbReference>
<dbReference type="Gene3D" id="1.10.3730.20">
    <property type="match status" value="1"/>
</dbReference>
<feature type="domain" description="EamA" evidence="1">
    <location>
        <begin position="13"/>
        <end position="144"/>
    </location>
</feature>
<proteinExistence type="predicted"/>
<sequence length="300" mass="33158">MNFFHNLRDEQKGRFITLIGVMILSFDTLLVRLINCDEWTLIFWRGFLPGVVLFTVQWVMDPSVIRQHLFRLSPLNLITSILFSASTICFVFSLDHTQVASTLVITNTAPLLTAILGYFFLKEKLQKSTLIAIAIAVGGIWLVFGFKPSASEIEGDSLALVSALSMSVYLVTLRKTKGQYGSIFLIQAAVLTSIISLAAGAHPLSLDTHQNIYIFLLGGIVIPFSFLLIAKGPKYLPAAETSLILLLEVLFGPLLVWLIVGEAPTLNVAIGSAIVLITLATLTIWQWRQEMKAYLNSDKL</sequence>
<evidence type="ECO:0000313" key="2">
    <source>
        <dbReference type="EMBL" id="SPY27917.1"/>
    </source>
</evidence>
<dbReference type="AlphaFoldDB" id="A0A2T3QPJ6"/>
<evidence type="ECO:0000259" key="1">
    <source>
        <dbReference type="Pfam" id="PF00892"/>
    </source>
</evidence>
<dbReference type="Proteomes" id="UP000251647">
    <property type="component" value="Unassembled WGS sequence"/>
</dbReference>
<name>A0A2T3QPJ6_PHODM</name>